<feature type="active site" description="Nucleophile" evidence="4">
    <location>
        <position position="38"/>
    </location>
</feature>
<evidence type="ECO:0000313" key="7">
    <source>
        <dbReference type="EMBL" id="RHA55605.1"/>
    </source>
</evidence>
<dbReference type="InterPro" id="IPR050301">
    <property type="entry name" value="NTE"/>
</dbReference>
<dbReference type="RefSeq" id="WP_117969238.1">
    <property type="nucleotide sequence ID" value="NZ_CATZTO010000003.1"/>
</dbReference>
<evidence type="ECO:0000313" key="6">
    <source>
        <dbReference type="EMBL" id="RHA20702.1"/>
    </source>
</evidence>
<dbReference type="GO" id="GO:0016787">
    <property type="term" value="F:hydrolase activity"/>
    <property type="evidence" value="ECO:0007669"/>
    <property type="project" value="UniProtKB-UniRule"/>
</dbReference>
<feature type="active site" description="Proton acceptor" evidence="4">
    <location>
        <position position="159"/>
    </location>
</feature>
<dbReference type="InterPro" id="IPR037483">
    <property type="entry name" value="YjjU-like"/>
</dbReference>
<dbReference type="Proteomes" id="UP000284598">
    <property type="component" value="Unassembled WGS sequence"/>
</dbReference>
<comment type="caution">
    <text evidence="6">The sequence shown here is derived from an EMBL/GenBank/DDBJ whole genome shotgun (WGS) entry which is preliminary data.</text>
</comment>
<dbReference type="GO" id="GO:0016042">
    <property type="term" value="P:lipid catabolic process"/>
    <property type="evidence" value="ECO:0007669"/>
    <property type="project" value="UniProtKB-UniRule"/>
</dbReference>
<evidence type="ECO:0000256" key="4">
    <source>
        <dbReference type="PROSITE-ProRule" id="PRU01161"/>
    </source>
</evidence>
<proteinExistence type="predicted"/>
<evidence type="ECO:0000313" key="8">
    <source>
        <dbReference type="Proteomes" id="UP000284598"/>
    </source>
</evidence>
<keyword evidence="9" id="KW-1185">Reference proteome</keyword>
<keyword evidence="1 4" id="KW-0378">Hydrolase</keyword>
<dbReference type="InterPro" id="IPR016035">
    <property type="entry name" value="Acyl_Trfase/lysoPLipase"/>
</dbReference>
<dbReference type="PANTHER" id="PTHR14226:SF25">
    <property type="entry name" value="PHOSPHOESTERASE"/>
    <property type="match status" value="1"/>
</dbReference>
<dbReference type="Gene3D" id="3.40.1090.10">
    <property type="entry name" value="Cytosolic phospholipase A2 catalytic domain"/>
    <property type="match status" value="2"/>
</dbReference>
<dbReference type="AlphaFoldDB" id="A0A413RD40"/>
<dbReference type="Pfam" id="PF01734">
    <property type="entry name" value="Patatin"/>
    <property type="match status" value="1"/>
</dbReference>
<keyword evidence="3 4" id="KW-0443">Lipid metabolism</keyword>
<dbReference type="PROSITE" id="PS51635">
    <property type="entry name" value="PNPLA"/>
    <property type="match status" value="1"/>
</dbReference>
<dbReference type="InterPro" id="IPR045943">
    <property type="entry name" value="DUF6363"/>
</dbReference>
<protein>
    <submittedName>
        <fullName evidence="6">Patatin family protein</fullName>
    </submittedName>
</protein>
<sequence length="283" mass="32184">MKKGLILEGGAMRGMYTAGVLDIFMENDITVDGAIGVSAGAAFGCNLKSKQIGRTIRYNTKYCRDPRYVGLRSLIKTGDIYGADFCYNQIPNRLDIFDVETYQKNPMDFYVVTTDVETGKPIYHLCPNGDATDIKWFRASASMPMVSNIVEIDGFKMLDGGISDSIPIHKFMEMGYEKNVVILTQHDGYRKKKNSMLPLIRLKLGKKYPNLVHDLEVRHIMYNKTLDDLKELERKGLVYIIRPENPVTIGRTERDPEKLQALYDIGRKEGLKHIRNVKSFLGE</sequence>
<evidence type="ECO:0000256" key="1">
    <source>
        <dbReference type="ARBA" id="ARBA00022801"/>
    </source>
</evidence>
<feature type="short sequence motif" description="DGA/G" evidence="4">
    <location>
        <begin position="159"/>
        <end position="161"/>
    </location>
</feature>
<comment type="caution">
    <text evidence="4">Lacks conserved residue(s) required for the propagation of feature annotation.</text>
</comment>
<keyword evidence="2 4" id="KW-0442">Lipid degradation</keyword>
<evidence type="ECO:0000256" key="2">
    <source>
        <dbReference type="ARBA" id="ARBA00022963"/>
    </source>
</evidence>
<organism evidence="6 9">
    <name type="scientific">Eubacterium ventriosum</name>
    <dbReference type="NCBI Taxonomy" id="39496"/>
    <lineage>
        <taxon>Bacteria</taxon>
        <taxon>Bacillati</taxon>
        <taxon>Bacillota</taxon>
        <taxon>Clostridia</taxon>
        <taxon>Eubacteriales</taxon>
        <taxon>Eubacteriaceae</taxon>
        <taxon>Eubacterium</taxon>
    </lineage>
</organism>
<dbReference type="InterPro" id="IPR002641">
    <property type="entry name" value="PNPLA_dom"/>
</dbReference>
<dbReference type="CDD" id="cd07208">
    <property type="entry name" value="Pat_hypo_Ecoli_yjju_like"/>
    <property type="match status" value="1"/>
</dbReference>
<dbReference type="SUPFAM" id="SSF52151">
    <property type="entry name" value="FabD/lysophospholipase-like"/>
    <property type="match status" value="1"/>
</dbReference>
<evidence type="ECO:0000259" key="5">
    <source>
        <dbReference type="PROSITE" id="PS51635"/>
    </source>
</evidence>
<dbReference type="PANTHER" id="PTHR14226">
    <property type="entry name" value="NEUROPATHY TARGET ESTERASE/SWISS CHEESE D.MELANOGASTER"/>
    <property type="match status" value="1"/>
</dbReference>
<feature type="domain" description="PNPLA" evidence="5">
    <location>
        <begin position="5"/>
        <end position="172"/>
    </location>
</feature>
<gene>
    <name evidence="7" type="ORF">DW929_04575</name>
    <name evidence="6" type="ORF">DW944_00615</name>
</gene>
<accession>A0A413RD40</accession>
<evidence type="ECO:0000313" key="9">
    <source>
        <dbReference type="Proteomes" id="UP000284779"/>
    </source>
</evidence>
<dbReference type="Proteomes" id="UP000284779">
    <property type="component" value="Unassembled WGS sequence"/>
</dbReference>
<name>A0A413RD40_9FIRM</name>
<reference evidence="8 9" key="1">
    <citation type="submission" date="2018-08" db="EMBL/GenBank/DDBJ databases">
        <title>A genome reference for cultivated species of the human gut microbiota.</title>
        <authorList>
            <person name="Zou Y."/>
            <person name="Xue W."/>
            <person name="Luo G."/>
        </authorList>
    </citation>
    <scope>NUCLEOTIDE SEQUENCE [LARGE SCALE GENOMIC DNA]</scope>
    <source>
        <strain evidence="7 8">AM43-2</strain>
        <strain evidence="6 9">AM44-11BH</strain>
    </source>
</reference>
<dbReference type="Pfam" id="PF19890">
    <property type="entry name" value="DUF6363"/>
    <property type="match status" value="1"/>
</dbReference>
<feature type="short sequence motif" description="GXSXG" evidence="4">
    <location>
        <begin position="36"/>
        <end position="40"/>
    </location>
</feature>
<dbReference type="EMBL" id="QSFO01000004">
    <property type="protein sequence ID" value="RHA55605.1"/>
    <property type="molecule type" value="Genomic_DNA"/>
</dbReference>
<evidence type="ECO:0000256" key="3">
    <source>
        <dbReference type="ARBA" id="ARBA00023098"/>
    </source>
</evidence>
<dbReference type="EMBL" id="QSFD01000001">
    <property type="protein sequence ID" value="RHA20702.1"/>
    <property type="molecule type" value="Genomic_DNA"/>
</dbReference>